<dbReference type="Pfam" id="PF07298">
    <property type="entry name" value="NnrU"/>
    <property type="match status" value="1"/>
</dbReference>
<keyword evidence="4 6" id="KW-1133">Transmembrane helix</keyword>
<keyword evidence="5 6" id="KW-0472">Membrane</keyword>
<dbReference type="PANTHER" id="PTHR31040:SF1">
    <property type="entry name" value="NURIM"/>
    <property type="match status" value="1"/>
</dbReference>
<evidence type="ECO:0000313" key="8">
    <source>
        <dbReference type="EMBL" id="MBI3126239.1"/>
    </source>
</evidence>
<dbReference type="Gene3D" id="1.20.120.1630">
    <property type="match status" value="1"/>
</dbReference>
<evidence type="ECO:0000256" key="1">
    <source>
        <dbReference type="ARBA" id="ARBA00004141"/>
    </source>
</evidence>
<evidence type="ECO:0000256" key="4">
    <source>
        <dbReference type="ARBA" id="ARBA00022989"/>
    </source>
</evidence>
<comment type="caution">
    <text evidence="8">The sequence shown here is derived from an EMBL/GenBank/DDBJ whole genome shotgun (WGS) entry which is preliminary data.</text>
</comment>
<feature type="domain" description="NnrU" evidence="7">
    <location>
        <begin position="55"/>
        <end position="217"/>
    </location>
</feature>
<evidence type="ECO:0000313" key="9">
    <source>
        <dbReference type="Proteomes" id="UP000782312"/>
    </source>
</evidence>
<feature type="transmembrane region" description="Helical" evidence="6">
    <location>
        <begin position="119"/>
        <end position="140"/>
    </location>
</feature>
<dbReference type="InterPro" id="IPR009915">
    <property type="entry name" value="NnrU_dom"/>
</dbReference>
<dbReference type="AlphaFoldDB" id="A0A932HV45"/>
<gene>
    <name evidence="8" type="ORF">HYZ11_01370</name>
</gene>
<organism evidence="8 9">
    <name type="scientific">Tectimicrobiota bacterium</name>
    <dbReference type="NCBI Taxonomy" id="2528274"/>
    <lineage>
        <taxon>Bacteria</taxon>
        <taxon>Pseudomonadati</taxon>
        <taxon>Nitrospinota/Tectimicrobiota group</taxon>
        <taxon>Candidatus Tectimicrobiota</taxon>
    </lineage>
</organism>
<dbReference type="GO" id="GO:0016020">
    <property type="term" value="C:membrane"/>
    <property type="evidence" value="ECO:0007669"/>
    <property type="project" value="UniProtKB-SubCell"/>
</dbReference>
<dbReference type="Proteomes" id="UP000782312">
    <property type="component" value="Unassembled WGS sequence"/>
</dbReference>
<evidence type="ECO:0000259" key="7">
    <source>
        <dbReference type="Pfam" id="PF07298"/>
    </source>
</evidence>
<evidence type="ECO:0000256" key="6">
    <source>
        <dbReference type="SAM" id="Phobius"/>
    </source>
</evidence>
<evidence type="ECO:0000256" key="5">
    <source>
        <dbReference type="ARBA" id="ARBA00023136"/>
    </source>
</evidence>
<dbReference type="EMBL" id="JACPUR010000001">
    <property type="protein sequence ID" value="MBI3126239.1"/>
    <property type="molecule type" value="Genomic_DNA"/>
</dbReference>
<sequence length="249" mass="27889">MPRWPVLLYGMGCYTAFLATVLYGAGFIADASFLPRTIDSGPPAPPGRAAAGNLALLALFGLQHSLMAREGLKRRWARLAPGPIERPTYVLASSLALILLYWGWRPLSAPAWEAQGPPGLLLLALHLAGWALVALATFQVNHWDLFGLRQPWLHFTRRPYTPLPLMERGLYRHIRHPVLSGTLLAIWAAPRMTQGRLLFCAGLTLYVLLAVRWEERGLLAAHGAAYAEYQRRVPRFVPGWGRWRDARRT</sequence>
<accession>A0A932HV45</accession>
<reference evidence="8" key="1">
    <citation type="submission" date="2020-07" db="EMBL/GenBank/DDBJ databases">
        <title>Huge and variable diversity of episymbiotic CPR bacteria and DPANN archaea in groundwater ecosystems.</title>
        <authorList>
            <person name="He C.Y."/>
            <person name="Keren R."/>
            <person name="Whittaker M."/>
            <person name="Farag I.F."/>
            <person name="Doudna J."/>
            <person name="Cate J.H.D."/>
            <person name="Banfield J.F."/>
        </authorList>
    </citation>
    <scope>NUCLEOTIDE SEQUENCE</scope>
    <source>
        <strain evidence="8">NC_groundwater_763_Ag_S-0.2um_68_21</strain>
    </source>
</reference>
<keyword evidence="3 6" id="KW-0812">Transmembrane</keyword>
<evidence type="ECO:0000256" key="3">
    <source>
        <dbReference type="ARBA" id="ARBA00022692"/>
    </source>
</evidence>
<protein>
    <submittedName>
        <fullName evidence="8">Isoprenylcysteine carboxylmethyltransferase family protein</fullName>
    </submittedName>
</protein>
<feature type="transmembrane region" description="Helical" evidence="6">
    <location>
        <begin position="49"/>
        <end position="67"/>
    </location>
</feature>
<proteinExistence type="inferred from homology"/>
<name>A0A932HV45_UNCTE</name>
<feature type="transmembrane region" description="Helical" evidence="6">
    <location>
        <begin position="7"/>
        <end position="29"/>
    </location>
</feature>
<comment type="subcellular location">
    <subcellularLocation>
        <location evidence="1">Membrane</location>
        <topology evidence="1">Multi-pass membrane protein</topology>
    </subcellularLocation>
</comment>
<evidence type="ECO:0000256" key="2">
    <source>
        <dbReference type="ARBA" id="ARBA00010631"/>
    </source>
</evidence>
<feature type="transmembrane region" description="Helical" evidence="6">
    <location>
        <begin position="88"/>
        <end position="104"/>
    </location>
</feature>
<dbReference type="PANTHER" id="PTHR31040">
    <property type="entry name" value="NURIM"/>
    <property type="match status" value="1"/>
</dbReference>
<dbReference type="InterPro" id="IPR033580">
    <property type="entry name" value="Nurim-like"/>
</dbReference>
<comment type="similarity">
    <text evidence="2">Belongs to the nurim family.</text>
</comment>